<organism evidence="10 11">
    <name type="scientific">Piscinibacter koreensis</name>
    <dbReference type="NCBI Taxonomy" id="2742824"/>
    <lineage>
        <taxon>Bacteria</taxon>
        <taxon>Pseudomonadati</taxon>
        <taxon>Pseudomonadota</taxon>
        <taxon>Betaproteobacteria</taxon>
        <taxon>Burkholderiales</taxon>
        <taxon>Sphaerotilaceae</taxon>
        <taxon>Piscinibacter</taxon>
    </lineage>
</organism>
<name>A0A7Y6TXV3_9BURK</name>
<dbReference type="InterPro" id="IPR006091">
    <property type="entry name" value="Acyl-CoA_Oxase/DH_mid-dom"/>
</dbReference>
<dbReference type="Gene3D" id="2.40.110.10">
    <property type="entry name" value="Butyryl-CoA Dehydrogenase, subunit A, domain 2"/>
    <property type="match status" value="2"/>
</dbReference>
<protein>
    <submittedName>
        <fullName evidence="10">Acyl-CoA dehydrogenase family protein</fullName>
    </submittedName>
</protein>
<dbReference type="SUPFAM" id="SSF47203">
    <property type="entry name" value="Acyl-CoA dehydrogenase C-terminal domain-like"/>
    <property type="match status" value="2"/>
</dbReference>
<dbReference type="InterPro" id="IPR037069">
    <property type="entry name" value="AcylCoA_DH/ox_N_sf"/>
</dbReference>
<evidence type="ECO:0000256" key="5">
    <source>
        <dbReference type="ARBA" id="ARBA00023002"/>
    </source>
</evidence>
<sequence>MIDLTERLDAPTEVQRMLRDAAAAFFAADGPGRRVREWRGTLPGHDRERWRRMAGLGWLGLCLPEALGGSGLGAGEAAVLLERCGRALAPEPLVAGALLPAWALLHGDSQALRERWLPALARGEVQLALAAGAQGDELDEDDGDAAGGRRSVEAPRAASRGAGFVLDGRCRFVAGGAGADAFVVAAEGAQGVLLLLVEASQRGLQTSTQTRVDGGFWTELRFEGAEVSGAQLVAGPAHAQGVLQRALDLARIAEAAELLGVMSQALETSVAYIAMREQFGRAIGSFQALQHRAADLLIQVELTRSVVLQAAAAADTHGSDARRLAIAASQAKARASAAALEVTKGCIQLHGGIGYTDECDIGLYLKKAMVGAAWLGNAALHRRRYNELAGDGDEASAPELIAGGEQPIRRDELRRWLAENFPPAWRFPASRMSLKETRAWHDKLHEKGWVAPNWPKAYGGMGLSGYEQVALQSEFDRHGIVIAPNMAVIMLGPLIIRYGTEQQKREVLPRILSGEVRWCQGYSEPSAGSDLASLRTTALLDGDEFVVNGQKIWTSFAHEADWIFMLVRTDPKAKKQEGISFLLADMRTPGITVKRIRNLGGNAEFCETFFDNVRVPKANLVGGLNQGWTMAKSLLGSERIMIGNPRGARAPFARLAELARATGLDRDGAWRARHEQLRLDIDDLEAMFVRCVEVLRRGHELGAEVSMLKIWITEAQQRVADLMLETAGAAGVSDASMALPGGALHPAHVFFSARPASIYGGSNEIQRNILAKAVLELPG</sequence>
<dbReference type="CDD" id="cd00567">
    <property type="entry name" value="ACAD"/>
    <property type="match status" value="1"/>
</dbReference>
<evidence type="ECO:0000256" key="4">
    <source>
        <dbReference type="ARBA" id="ARBA00022827"/>
    </source>
</evidence>
<evidence type="ECO:0000259" key="7">
    <source>
        <dbReference type="Pfam" id="PF00441"/>
    </source>
</evidence>
<dbReference type="InterPro" id="IPR013786">
    <property type="entry name" value="AcylCoA_DH/ox_N"/>
</dbReference>
<dbReference type="GO" id="GO:0050660">
    <property type="term" value="F:flavin adenine dinucleotide binding"/>
    <property type="evidence" value="ECO:0007669"/>
    <property type="project" value="InterPro"/>
</dbReference>
<evidence type="ECO:0000256" key="2">
    <source>
        <dbReference type="ARBA" id="ARBA00009347"/>
    </source>
</evidence>
<dbReference type="Gene3D" id="1.20.140.10">
    <property type="entry name" value="Butyryl-CoA Dehydrogenase, subunit A, domain 3"/>
    <property type="match status" value="2"/>
</dbReference>
<dbReference type="Gene3D" id="1.10.540.10">
    <property type="entry name" value="Acyl-CoA dehydrogenase/oxidase, N-terminal domain"/>
    <property type="match status" value="2"/>
</dbReference>
<feature type="domain" description="Acyl-CoA dehydrogenase/oxidase N-terminal" evidence="9">
    <location>
        <begin position="408"/>
        <end position="515"/>
    </location>
</feature>
<keyword evidence="11" id="KW-1185">Reference proteome</keyword>
<comment type="similarity">
    <text evidence="2">Belongs to the acyl-CoA dehydrogenase family.</text>
</comment>
<dbReference type="InterPro" id="IPR009100">
    <property type="entry name" value="AcylCoA_DH/oxidase_NM_dom_sf"/>
</dbReference>
<feature type="domain" description="Acyl-CoA dehydrogenase/oxidase C-terminal" evidence="7">
    <location>
        <begin position="242"/>
        <end position="384"/>
    </location>
</feature>
<feature type="domain" description="Acyl-CoA dehydrogenase/oxidase N-terminal" evidence="9">
    <location>
        <begin position="12"/>
        <end position="124"/>
    </location>
</feature>
<comment type="caution">
    <text evidence="10">The sequence shown here is derived from an EMBL/GenBank/DDBJ whole genome shotgun (WGS) entry which is preliminary data.</text>
</comment>
<keyword evidence="5" id="KW-0560">Oxidoreductase</keyword>
<evidence type="ECO:0000256" key="6">
    <source>
        <dbReference type="SAM" id="MobiDB-lite"/>
    </source>
</evidence>
<dbReference type="Pfam" id="PF02770">
    <property type="entry name" value="Acyl-CoA_dh_M"/>
    <property type="match status" value="1"/>
</dbReference>
<keyword evidence="3" id="KW-0285">Flavoprotein</keyword>
<dbReference type="Pfam" id="PF00441">
    <property type="entry name" value="Acyl-CoA_dh_1"/>
    <property type="match status" value="2"/>
</dbReference>
<dbReference type="SUPFAM" id="SSF56645">
    <property type="entry name" value="Acyl-CoA dehydrogenase NM domain-like"/>
    <property type="match status" value="2"/>
</dbReference>
<dbReference type="InterPro" id="IPR009075">
    <property type="entry name" value="AcylCo_DH/oxidase_C"/>
</dbReference>
<dbReference type="FunFam" id="2.40.110.10:FF:000011">
    <property type="entry name" value="Acyl-CoA dehydrogenase FadE34"/>
    <property type="match status" value="1"/>
</dbReference>
<evidence type="ECO:0000256" key="1">
    <source>
        <dbReference type="ARBA" id="ARBA00001974"/>
    </source>
</evidence>
<dbReference type="GO" id="GO:0016627">
    <property type="term" value="F:oxidoreductase activity, acting on the CH-CH group of donors"/>
    <property type="evidence" value="ECO:0007669"/>
    <property type="project" value="InterPro"/>
</dbReference>
<dbReference type="Proteomes" id="UP000529637">
    <property type="component" value="Unassembled WGS sequence"/>
</dbReference>
<keyword evidence="4" id="KW-0274">FAD</keyword>
<evidence type="ECO:0000313" key="10">
    <source>
        <dbReference type="EMBL" id="NUZ07460.1"/>
    </source>
</evidence>
<comment type="cofactor">
    <cofactor evidence="1">
        <name>FAD</name>
        <dbReference type="ChEBI" id="CHEBI:57692"/>
    </cofactor>
</comment>
<dbReference type="RefSeq" id="WP_176070309.1">
    <property type="nucleotide sequence ID" value="NZ_JABWMJ010000008.1"/>
</dbReference>
<feature type="region of interest" description="Disordered" evidence="6">
    <location>
        <begin position="133"/>
        <end position="154"/>
    </location>
</feature>
<dbReference type="InterPro" id="IPR052161">
    <property type="entry name" value="Mycobact_Acyl-CoA_DH"/>
</dbReference>
<evidence type="ECO:0000256" key="3">
    <source>
        <dbReference type="ARBA" id="ARBA00022630"/>
    </source>
</evidence>
<dbReference type="InterPro" id="IPR046373">
    <property type="entry name" value="Acyl-CoA_Oxase/DH_mid-dom_sf"/>
</dbReference>
<dbReference type="Pfam" id="PF02771">
    <property type="entry name" value="Acyl-CoA_dh_N"/>
    <property type="match status" value="2"/>
</dbReference>
<dbReference type="InterPro" id="IPR036250">
    <property type="entry name" value="AcylCo_DH-like_C"/>
</dbReference>
<gene>
    <name evidence="10" type="ORF">HQN59_16980</name>
</gene>
<dbReference type="AlphaFoldDB" id="A0A7Y6TXV3"/>
<evidence type="ECO:0000313" key="11">
    <source>
        <dbReference type="Proteomes" id="UP000529637"/>
    </source>
</evidence>
<accession>A0A7Y6TXV3</accession>
<dbReference type="GO" id="GO:0005886">
    <property type="term" value="C:plasma membrane"/>
    <property type="evidence" value="ECO:0007669"/>
    <property type="project" value="TreeGrafter"/>
</dbReference>
<feature type="domain" description="Acyl-CoA oxidase/dehydrogenase middle" evidence="8">
    <location>
        <begin position="519"/>
        <end position="613"/>
    </location>
</feature>
<feature type="domain" description="Acyl-CoA dehydrogenase/oxidase C-terminal" evidence="7">
    <location>
        <begin position="625"/>
        <end position="775"/>
    </location>
</feature>
<evidence type="ECO:0000259" key="8">
    <source>
        <dbReference type="Pfam" id="PF02770"/>
    </source>
</evidence>
<dbReference type="PANTHER" id="PTHR43292">
    <property type="entry name" value="ACYL-COA DEHYDROGENASE"/>
    <property type="match status" value="1"/>
</dbReference>
<evidence type="ECO:0000259" key="9">
    <source>
        <dbReference type="Pfam" id="PF02771"/>
    </source>
</evidence>
<dbReference type="PANTHER" id="PTHR43292:SF3">
    <property type="entry name" value="ACYL-COA DEHYDROGENASE FADE29"/>
    <property type="match status" value="1"/>
</dbReference>
<reference evidence="10 11" key="1">
    <citation type="submission" date="2020-06" db="EMBL/GenBank/DDBJ databases">
        <title>Schlegella sp. ID0723 isolated from air conditioner.</title>
        <authorList>
            <person name="Kim D.Y."/>
            <person name="Kim D.-U."/>
        </authorList>
    </citation>
    <scope>NUCLEOTIDE SEQUENCE [LARGE SCALE GENOMIC DNA]</scope>
    <source>
        <strain evidence="10 11">ID0723</strain>
    </source>
</reference>
<dbReference type="EMBL" id="JABWMJ010000008">
    <property type="protein sequence ID" value="NUZ07460.1"/>
    <property type="molecule type" value="Genomic_DNA"/>
</dbReference>
<proteinExistence type="inferred from homology"/>